<comment type="caution">
    <text evidence="1">The sequence shown here is derived from an EMBL/GenBank/DDBJ whole genome shotgun (WGS) entry which is preliminary data.</text>
</comment>
<keyword evidence="2" id="KW-1185">Reference proteome</keyword>
<dbReference type="AlphaFoldDB" id="M5RJA4"/>
<accession>M5RJA4</accession>
<dbReference type="Proteomes" id="UP000011991">
    <property type="component" value="Unassembled WGS sequence"/>
</dbReference>
<proteinExistence type="predicted"/>
<protein>
    <submittedName>
        <fullName evidence="1">Uncharacterized protein</fullName>
    </submittedName>
</protein>
<gene>
    <name evidence="1" type="ORF">RMSM_03706</name>
</gene>
<reference evidence="1 2" key="1">
    <citation type="journal article" date="2013" name="Mar. Genomics">
        <title>Expression of sulfatases in Rhodopirellula baltica and the diversity of sulfatases in the genus Rhodopirellula.</title>
        <authorList>
            <person name="Wegner C.E."/>
            <person name="Richter-Heitmann T."/>
            <person name="Klindworth A."/>
            <person name="Klockow C."/>
            <person name="Richter M."/>
            <person name="Achstetter T."/>
            <person name="Glockner F.O."/>
            <person name="Harder J."/>
        </authorList>
    </citation>
    <scope>NUCLEOTIDE SEQUENCE [LARGE SCALE GENOMIC DNA]</scope>
    <source>
        <strain evidence="1 2">SM1</strain>
    </source>
</reference>
<dbReference type="RefSeq" id="WP_008698798.1">
    <property type="nucleotide sequence ID" value="NZ_ANOG01000537.1"/>
</dbReference>
<evidence type="ECO:0000313" key="1">
    <source>
        <dbReference type="EMBL" id="EMI19370.1"/>
    </source>
</evidence>
<evidence type="ECO:0000313" key="2">
    <source>
        <dbReference type="Proteomes" id="UP000011991"/>
    </source>
</evidence>
<sequence length="171" mass="17372">MNLASRIALIAYVVGGWLLPAMHHHPGHSHAFDGGPASSMCCSDHGCEAALPTLDSPQNDVSQSGEASSCCHNHGDNVAAASDADPAQAHSPFQGDESNAILYAVDSGDPHACIGLCALCAAQSLIGQTDTHSVSSVGENTLVGRIGSTGIGWPLRVQRGGISSRGPPAIL</sequence>
<dbReference type="EMBL" id="ANOG01000537">
    <property type="protein sequence ID" value="EMI19370.1"/>
    <property type="molecule type" value="Genomic_DNA"/>
</dbReference>
<name>M5RJA4_9BACT</name>
<dbReference type="OrthoDB" id="285880at2"/>
<organism evidence="1 2">
    <name type="scientific">Rhodopirellula maiorica SM1</name>
    <dbReference type="NCBI Taxonomy" id="1265738"/>
    <lineage>
        <taxon>Bacteria</taxon>
        <taxon>Pseudomonadati</taxon>
        <taxon>Planctomycetota</taxon>
        <taxon>Planctomycetia</taxon>
        <taxon>Pirellulales</taxon>
        <taxon>Pirellulaceae</taxon>
        <taxon>Novipirellula</taxon>
    </lineage>
</organism>
<dbReference type="PATRIC" id="fig|1265738.3.peg.3709"/>